<evidence type="ECO:0000256" key="2">
    <source>
        <dbReference type="ARBA" id="ARBA00023125"/>
    </source>
</evidence>
<comment type="caution">
    <text evidence="5">The sequence shown here is derived from an EMBL/GenBank/DDBJ whole genome shotgun (WGS) entry which is preliminary data.</text>
</comment>
<dbReference type="InterPro" id="IPR011010">
    <property type="entry name" value="DNA_brk_join_enz"/>
</dbReference>
<dbReference type="GO" id="GO:0015074">
    <property type="term" value="P:DNA integration"/>
    <property type="evidence" value="ECO:0007669"/>
    <property type="project" value="InterPro"/>
</dbReference>
<keyword evidence="2" id="KW-0238">DNA-binding</keyword>
<dbReference type="Proteomes" id="UP001055105">
    <property type="component" value="Unassembled WGS sequence"/>
</dbReference>
<dbReference type="InterPro" id="IPR035386">
    <property type="entry name" value="Arm-DNA-bind_5"/>
</dbReference>
<keyword evidence="3" id="KW-0233">DNA recombination</keyword>
<dbReference type="InterPro" id="IPR050090">
    <property type="entry name" value="Tyrosine_recombinase_XerCD"/>
</dbReference>
<dbReference type="Pfam" id="PF17293">
    <property type="entry name" value="Arm-DNA-bind_5"/>
    <property type="match status" value="1"/>
</dbReference>
<dbReference type="Gene3D" id="1.10.443.10">
    <property type="entry name" value="Intergrase catalytic core"/>
    <property type="match status" value="1"/>
</dbReference>
<evidence type="ECO:0000256" key="1">
    <source>
        <dbReference type="ARBA" id="ARBA00008857"/>
    </source>
</evidence>
<dbReference type="InterPro" id="IPR025269">
    <property type="entry name" value="SAM-like_dom"/>
</dbReference>
<evidence type="ECO:0000256" key="3">
    <source>
        <dbReference type="ARBA" id="ARBA00023172"/>
    </source>
</evidence>
<dbReference type="Pfam" id="PF13102">
    <property type="entry name" value="Phage_int_SAM_5"/>
    <property type="match status" value="1"/>
</dbReference>
<name>A0AA37KUV4_9BACT</name>
<reference evidence="5" key="1">
    <citation type="submission" date="2022-01" db="EMBL/GenBank/DDBJ databases">
        <title>Novel bile acid biosynthetic pathways are enriched in the microbiome of centenarians.</title>
        <authorList>
            <person name="Sato Y."/>
            <person name="Atarashi K."/>
            <person name="Plichta R.D."/>
            <person name="Arai Y."/>
            <person name="Sasajima S."/>
            <person name="Kearney M.S."/>
            <person name="Suda W."/>
            <person name="Takeshita K."/>
            <person name="Sasaki T."/>
            <person name="Okamoto S."/>
            <person name="Skelly N.A."/>
            <person name="Okamura Y."/>
            <person name="Vlamakis H."/>
            <person name="Li Y."/>
            <person name="Tanoue T."/>
            <person name="Takei H."/>
            <person name="Nittono H."/>
            <person name="Narushima S."/>
            <person name="Irie J."/>
            <person name="Itoh H."/>
            <person name="Moriya K."/>
            <person name="Sugiura Y."/>
            <person name="Suematsu M."/>
            <person name="Moritoki N."/>
            <person name="Shibata S."/>
            <person name="Littman R.D."/>
            <person name="Fischbach A.M."/>
            <person name="Uwamino Y."/>
            <person name="Inoue T."/>
            <person name="Honda A."/>
            <person name="Hattori M."/>
            <person name="Murai T."/>
            <person name="Xavier J.R."/>
            <person name="Hirose N."/>
            <person name="Honda K."/>
        </authorList>
    </citation>
    <scope>NUCLEOTIDE SEQUENCE</scope>
    <source>
        <strain evidence="5">CE91-St16</strain>
    </source>
</reference>
<dbReference type="EMBL" id="BQOL01000001">
    <property type="protein sequence ID" value="GKI18676.1"/>
    <property type="molecule type" value="Genomic_DNA"/>
</dbReference>
<dbReference type="SUPFAM" id="SSF56349">
    <property type="entry name" value="DNA breaking-rejoining enzymes"/>
    <property type="match status" value="1"/>
</dbReference>
<feature type="domain" description="Tyr recombinase" evidence="4">
    <location>
        <begin position="219"/>
        <end position="392"/>
    </location>
</feature>
<evidence type="ECO:0000259" key="4">
    <source>
        <dbReference type="PROSITE" id="PS51898"/>
    </source>
</evidence>
<organism evidence="5 6">
    <name type="scientific">Alistipes finegoldii</name>
    <dbReference type="NCBI Taxonomy" id="214856"/>
    <lineage>
        <taxon>Bacteria</taxon>
        <taxon>Pseudomonadati</taxon>
        <taxon>Bacteroidota</taxon>
        <taxon>Bacteroidia</taxon>
        <taxon>Bacteroidales</taxon>
        <taxon>Rikenellaceae</taxon>
        <taxon>Alistipes</taxon>
    </lineage>
</organism>
<dbReference type="GO" id="GO:0006310">
    <property type="term" value="P:DNA recombination"/>
    <property type="evidence" value="ECO:0007669"/>
    <property type="project" value="UniProtKB-KW"/>
</dbReference>
<dbReference type="Pfam" id="PF00589">
    <property type="entry name" value="Phage_integrase"/>
    <property type="match status" value="1"/>
</dbReference>
<dbReference type="InterPro" id="IPR010998">
    <property type="entry name" value="Integrase_recombinase_N"/>
</dbReference>
<sequence length="418" mass="48880">MRNTFKVLFYIKKNAPLRNGYVPVMGRITINGQRTQFSTRLSVTPLSWDTAQGRVAGRSSMAVRINEQLANIRFHIERCYNTLFYEQAFVTPVMVKEMYFGGNHKQETVVAFFKQHNDEFRRMVGVSRSKTTYYKYRCVCRHLADFVWDKYNRKDLMFKELNREFLTGFHSYIAQECAHKKNTTWIYMIALKHILMLARSKGYMNKDLFANYKLQSEFVTRNYLSMSEINKLMQYEGDTPTLQLIRDAFLFSCFTGLSYIDIKDLTLENIQQVNKQLWISTTRRKTGSEVNVRLFEVPYNILLKHRPMTRNKRIFALPSNGWCNACLDKIMSEIGIMKQITFHSARHTFATTITLSQGVAIETISKLLGHRNIRTTQIYATITHSQLDGEMERLSKRINSLYRNLIPSDAPETGTKLI</sequence>
<comment type="similarity">
    <text evidence="1">Belongs to the 'phage' integrase family.</text>
</comment>
<dbReference type="AlphaFoldDB" id="A0AA37KUV4"/>
<evidence type="ECO:0000313" key="6">
    <source>
        <dbReference type="Proteomes" id="UP001055105"/>
    </source>
</evidence>
<evidence type="ECO:0000313" key="5">
    <source>
        <dbReference type="EMBL" id="GKI18676.1"/>
    </source>
</evidence>
<dbReference type="InterPro" id="IPR013762">
    <property type="entry name" value="Integrase-like_cat_sf"/>
</dbReference>
<dbReference type="GO" id="GO:0003677">
    <property type="term" value="F:DNA binding"/>
    <property type="evidence" value="ECO:0007669"/>
    <property type="project" value="UniProtKB-KW"/>
</dbReference>
<dbReference type="PROSITE" id="PS51898">
    <property type="entry name" value="TYR_RECOMBINASE"/>
    <property type="match status" value="1"/>
</dbReference>
<dbReference type="RefSeq" id="WP_195291837.1">
    <property type="nucleotide sequence ID" value="NZ_AP025581.1"/>
</dbReference>
<proteinExistence type="inferred from homology"/>
<dbReference type="GeneID" id="79836778"/>
<dbReference type="InterPro" id="IPR002104">
    <property type="entry name" value="Integrase_catalytic"/>
</dbReference>
<gene>
    <name evidence="5" type="ORF">CE91St16_15840</name>
</gene>
<dbReference type="CDD" id="cd01185">
    <property type="entry name" value="INTN1_C_like"/>
    <property type="match status" value="1"/>
</dbReference>
<dbReference type="Gene3D" id="1.10.150.130">
    <property type="match status" value="1"/>
</dbReference>
<protein>
    <submittedName>
        <fullName evidence="5">Transposase</fullName>
    </submittedName>
</protein>
<dbReference type="PANTHER" id="PTHR30349">
    <property type="entry name" value="PHAGE INTEGRASE-RELATED"/>
    <property type="match status" value="1"/>
</dbReference>
<dbReference type="PANTHER" id="PTHR30349:SF64">
    <property type="entry name" value="PROPHAGE INTEGRASE INTD-RELATED"/>
    <property type="match status" value="1"/>
</dbReference>
<accession>A0AA37KUV4</accession>